<evidence type="ECO:0000313" key="10">
    <source>
        <dbReference type="EMBL" id="QPJ66261.1"/>
    </source>
</evidence>
<feature type="domain" description="B12-binding" evidence="8">
    <location>
        <begin position="18"/>
        <end position="151"/>
    </location>
</feature>
<dbReference type="InterPro" id="IPR006158">
    <property type="entry name" value="Cobalamin-bd"/>
</dbReference>
<dbReference type="Gene3D" id="3.40.50.280">
    <property type="entry name" value="Cobalamin-binding domain"/>
    <property type="match status" value="1"/>
</dbReference>
<dbReference type="PROSITE" id="PS51332">
    <property type="entry name" value="B12_BINDING"/>
    <property type="match status" value="1"/>
</dbReference>
<dbReference type="SFLD" id="SFLDS00029">
    <property type="entry name" value="Radical_SAM"/>
    <property type="match status" value="1"/>
</dbReference>
<dbReference type="Pfam" id="PF04055">
    <property type="entry name" value="Radical_SAM"/>
    <property type="match status" value="1"/>
</dbReference>
<evidence type="ECO:0000259" key="9">
    <source>
        <dbReference type="PROSITE" id="PS51918"/>
    </source>
</evidence>
<dbReference type="GO" id="GO:0046872">
    <property type="term" value="F:metal ion binding"/>
    <property type="evidence" value="ECO:0007669"/>
    <property type="project" value="UniProtKB-KW"/>
</dbReference>
<dbReference type="GO" id="GO:0031419">
    <property type="term" value="F:cobalamin binding"/>
    <property type="evidence" value="ECO:0007669"/>
    <property type="project" value="InterPro"/>
</dbReference>
<dbReference type="EMBL" id="CP048620">
    <property type="protein sequence ID" value="QPJ66261.1"/>
    <property type="molecule type" value="Genomic_DNA"/>
</dbReference>
<dbReference type="PROSITE" id="PS51918">
    <property type="entry name" value="RADICAL_SAM"/>
    <property type="match status" value="1"/>
</dbReference>
<dbReference type="SUPFAM" id="SSF102114">
    <property type="entry name" value="Radical SAM enzymes"/>
    <property type="match status" value="1"/>
</dbReference>
<dbReference type="InterPro" id="IPR058240">
    <property type="entry name" value="rSAM_sf"/>
</dbReference>
<evidence type="ECO:0000256" key="1">
    <source>
        <dbReference type="ARBA" id="ARBA00001966"/>
    </source>
</evidence>
<keyword evidence="7" id="KW-0411">Iron-sulfur</keyword>
<keyword evidence="2" id="KW-0489">Methyltransferase</keyword>
<dbReference type="KEGG" id="nva:G3M78_13005"/>
<protein>
    <submittedName>
        <fullName evidence="10">B12-binding domain-containing radical SAM protein</fullName>
    </submittedName>
</protein>
<evidence type="ECO:0000313" key="11">
    <source>
        <dbReference type="Proteomes" id="UP000594464"/>
    </source>
</evidence>
<proteinExistence type="predicted"/>
<evidence type="ECO:0000256" key="4">
    <source>
        <dbReference type="ARBA" id="ARBA00022691"/>
    </source>
</evidence>
<dbReference type="InterPro" id="IPR006638">
    <property type="entry name" value="Elp3/MiaA/NifB-like_rSAM"/>
</dbReference>
<dbReference type="InterPro" id="IPR023404">
    <property type="entry name" value="rSAM_horseshoe"/>
</dbReference>
<keyword evidence="5" id="KW-0479">Metal-binding</keyword>
<dbReference type="CDD" id="cd01335">
    <property type="entry name" value="Radical_SAM"/>
    <property type="match status" value="1"/>
</dbReference>
<dbReference type="SFLD" id="SFLDG01123">
    <property type="entry name" value="methyltransferase_(Class_B)"/>
    <property type="match status" value="1"/>
</dbReference>
<dbReference type="Pfam" id="PF02310">
    <property type="entry name" value="B12-binding"/>
    <property type="match status" value="1"/>
</dbReference>
<evidence type="ECO:0000256" key="7">
    <source>
        <dbReference type="ARBA" id="ARBA00023014"/>
    </source>
</evidence>
<dbReference type="GO" id="GO:0051539">
    <property type="term" value="F:4 iron, 4 sulfur cluster binding"/>
    <property type="evidence" value="ECO:0007669"/>
    <property type="project" value="UniProtKB-KW"/>
</dbReference>
<evidence type="ECO:0000256" key="6">
    <source>
        <dbReference type="ARBA" id="ARBA00023004"/>
    </source>
</evidence>
<dbReference type="GO" id="GO:0003824">
    <property type="term" value="F:catalytic activity"/>
    <property type="evidence" value="ECO:0007669"/>
    <property type="project" value="InterPro"/>
</dbReference>
<dbReference type="AlphaFoldDB" id="A0A7T0C4A6"/>
<dbReference type="InterPro" id="IPR034466">
    <property type="entry name" value="Methyltransferase_Class_B"/>
</dbReference>
<accession>A0A7T0C4A6</accession>
<evidence type="ECO:0000256" key="5">
    <source>
        <dbReference type="ARBA" id="ARBA00022723"/>
    </source>
</evidence>
<keyword evidence="4" id="KW-0949">S-adenosyl-L-methionine</keyword>
<dbReference type="Gene3D" id="3.80.30.20">
    <property type="entry name" value="tm_1862 like domain"/>
    <property type="match status" value="1"/>
</dbReference>
<dbReference type="CDD" id="cd02068">
    <property type="entry name" value="radical_SAM_B12_BD"/>
    <property type="match status" value="1"/>
</dbReference>
<organism evidence="10 11">
    <name type="scientific">Candidatus Nitrohelix vancouverensis</name>
    <dbReference type="NCBI Taxonomy" id="2705534"/>
    <lineage>
        <taxon>Bacteria</taxon>
        <taxon>Pseudomonadati</taxon>
        <taxon>Nitrospinota/Tectimicrobiota group</taxon>
        <taxon>Nitrospinota</taxon>
        <taxon>Nitrospinia</taxon>
        <taxon>Nitrospinales</taxon>
        <taxon>Nitrospinaceae</taxon>
        <taxon>Candidatus Nitrohelix</taxon>
    </lineage>
</organism>
<name>A0A7T0C4A6_9BACT</name>
<keyword evidence="6" id="KW-0408">Iron</keyword>
<dbReference type="InterPro" id="IPR007197">
    <property type="entry name" value="rSAM"/>
</dbReference>
<sequence length="513" mass="58670">MIKKILLIDIELDRRTNTGRLEYQASGNTHHPLGLMYLASSVRKAFPGIEVKIIHTATFDDSEKAVVEYLSEFKPDLVGLRSLSLYQNQYKHLASVIRKTTPSAYLIGGGPYSSSSYREVVGAFVDLVVRGEGETTFNELIEWVNVHGTLPLDLKGTVTYSEETGIKVNEARGDIENIDILPAPAYDLIQLSDYEGIYNLANQSTATCVFMESSRGCTYKCYYCHAAVSKTVRRRSGHLVLEEMEDHYRRGIRNFVFVDDIFNVPKKIAKEILRGIIKNLPGVSLNFPNGLRADRLDDEILDLFEEAGTSQMSLAVETATPRLQRLIVKYLEIPKAIEMIEKASRRFIVRTFFMIGFPTETLEEAWETVNLAKQLTYVAEPGLSIVRVYPETPLFDALNPTPEEARLIEEQTSESLLTKLMDDPSFYGDFFPPDRVPLTGKDIQNIRWEWMRNIFHNKERIRNSHSVLEKHLDKERILTFYRNLYQKPDFDERVLEMFLRPARSQESKAAIAS</sequence>
<evidence type="ECO:0000256" key="3">
    <source>
        <dbReference type="ARBA" id="ARBA00022679"/>
    </source>
</evidence>
<dbReference type="Proteomes" id="UP000594464">
    <property type="component" value="Chromosome"/>
</dbReference>
<comment type="cofactor">
    <cofactor evidence="1">
        <name>[4Fe-4S] cluster</name>
        <dbReference type="ChEBI" id="CHEBI:49883"/>
    </cofactor>
</comment>
<dbReference type="PANTHER" id="PTHR43409">
    <property type="entry name" value="ANAEROBIC MAGNESIUM-PROTOPORPHYRIN IX MONOMETHYL ESTER CYCLASE-RELATED"/>
    <property type="match status" value="1"/>
</dbReference>
<keyword evidence="3" id="KW-0808">Transferase</keyword>
<dbReference type="SMART" id="SM00729">
    <property type="entry name" value="Elp3"/>
    <property type="match status" value="1"/>
</dbReference>
<dbReference type="PANTHER" id="PTHR43409:SF7">
    <property type="entry name" value="BLL1977 PROTEIN"/>
    <property type="match status" value="1"/>
</dbReference>
<dbReference type="SFLD" id="SFLDG01082">
    <property type="entry name" value="B12-binding_domain_containing"/>
    <property type="match status" value="1"/>
</dbReference>
<evidence type="ECO:0000259" key="8">
    <source>
        <dbReference type="PROSITE" id="PS51332"/>
    </source>
</evidence>
<evidence type="ECO:0000256" key="2">
    <source>
        <dbReference type="ARBA" id="ARBA00022603"/>
    </source>
</evidence>
<feature type="domain" description="Radical SAM core" evidence="9">
    <location>
        <begin position="203"/>
        <end position="423"/>
    </location>
</feature>
<gene>
    <name evidence="10" type="ORF">G3M78_13005</name>
</gene>
<reference evidence="11" key="1">
    <citation type="submission" date="2020-02" db="EMBL/GenBank/DDBJ databases">
        <title>Genomic and physiological characterization of two novel Nitrospinaceae genera.</title>
        <authorList>
            <person name="Mueller A.J."/>
            <person name="Jung M.-Y."/>
            <person name="Strachan C.R."/>
            <person name="Herbold C.W."/>
            <person name="Kirkegaard R.H."/>
            <person name="Daims H."/>
        </authorList>
    </citation>
    <scope>NUCLEOTIDE SEQUENCE [LARGE SCALE GENOMIC DNA]</scope>
</reference>
<dbReference type="InterPro" id="IPR051198">
    <property type="entry name" value="BchE-like"/>
</dbReference>